<proteinExistence type="predicted"/>
<organism evidence="2 3">
    <name type="scientific">Heterorhabditis bacteriophora</name>
    <name type="common">Entomopathogenic nematode worm</name>
    <dbReference type="NCBI Taxonomy" id="37862"/>
    <lineage>
        <taxon>Eukaryota</taxon>
        <taxon>Metazoa</taxon>
        <taxon>Ecdysozoa</taxon>
        <taxon>Nematoda</taxon>
        <taxon>Chromadorea</taxon>
        <taxon>Rhabditida</taxon>
        <taxon>Rhabditina</taxon>
        <taxon>Rhabditomorpha</taxon>
        <taxon>Strongyloidea</taxon>
        <taxon>Heterorhabditidae</taxon>
        <taxon>Heterorhabditis</taxon>
    </lineage>
</organism>
<accession>A0A1I7XMQ8</accession>
<name>A0A1I7XMQ8_HETBA</name>
<feature type="compositionally biased region" description="Low complexity" evidence="1">
    <location>
        <begin position="40"/>
        <end position="50"/>
    </location>
</feature>
<evidence type="ECO:0000313" key="3">
    <source>
        <dbReference type="WBParaSite" id="Hba_18780"/>
    </source>
</evidence>
<dbReference type="AlphaFoldDB" id="A0A1I7XMQ8"/>
<reference evidence="3" key="1">
    <citation type="submission" date="2016-11" db="UniProtKB">
        <authorList>
            <consortium name="WormBaseParasite"/>
        </authorList>
    </citation>
    <scope>IDENTIFICATION</scope>
</reference>
<evidence type="ECO:0000256" key="1">
    <source>
        <dbReference type="SAM" id="MobiDB-lite"/>
    </source>
</evidence>
<dbReference type="Proteomes" id="UP000095283">
    <property type="component" value="Unplaced"/>
</dbReference>
<evidence type="ECO:0000313" key="2">
    <source>
        <dbReference type="Proteomes" id="UP000095283"/>
    </source>
</evidence>
<feature type="compositionally biased region" description="Basic and acidic residues" evidence="1">
    <location>
        <begin position="13"/>
        <end position="22"/>
    </location>
</feature>
<protein>
    <submittedName>
        <fullName evidence="3">SMARCD3</fullName>
    </submittedName>
</protein>
<feature type="region of interest" description="Disordered" evidence="1">
    <location>
        <begin position="1"/>
        <end position="51"/>
    </location>
</feature>
<dbReference type="WBParaSite" id="Hba_18780">
    <property type="protein sequence ID" value="Hba_18780"/>
    <property type="gene ID" value="Hba_18780"/>
</dbReference>
<sequence length="158" mass="16499">MGSAGIAIGPDGKPIKKQDKQMSRGHRGGKKVREQRGAAGMPIGGRPFRPGGMGVGGPMRGPRMMVGHGNSAIMRVPGPVGPGMGIAPLMSALRGSPNGPGNGPRGVNDNFGFFRDVNPQRPVGLSISLVCIKQQYKRFGTFVECIGYLNVQFTSLAA</sequence>
<keyword evidence="2" id="KW-1185">Reference proteome</keyword>